<dbReference type="GO" id="GO:0006897">
    <property type="term" value="P:endocytosis"/>
    <property type="evidence" value="ECO:0007669"/>
    <property type="project" value="TreeGrafter"/>
</dbReference>
<dbReference type="InterPro" id="IPR003392">
    <property type="entry name" value="PTHD_SSD"/>
</dbReference>
<feature type="domain" description="SSD" evidence="9">
    <location>
        <begin position="292"/>
        <end position="457"/>
    </location>
</feature>
<dbReference type="GO" id="GO:0018996">
    <property type="term" value="P:molting cycle, collagen and cuticulin-based cuticle"/>
    <property type="evidence" value="ECO:0007669"/>
    <property type="project" value="TreeGrafter"/>
</dbReference>
<dbReference type="PROSITE" id="PS50156">
    <property type="entry name" value="SSD"/>
    <property type="match status" value="1"/>
</dbReference>
<feature type="transmembrane region" description="Helical" evidence="8">
    <location>
        <begin position="875"/>
        <end position="896"/>
    </location>
</feature>
<keyword evidence="6 8" id="KW-0472">Membrane</keyword>
<gene>
    <name evidence="10" type="primary">Acey_s0006.g2909</name>
    <name evidence="10" type="synonym">Acey-ptr-1</name>
    <name evidence="10" type="ORF">Y032_0006g2909</name>
</gene>
<dbReference type="PANTHER" id="PTHR10796:SF191">
    <property type="entry name" value="SSD DOMAIN-CONTAINING PROTEIN"/>
    <property type="match status" value="1"/>
</dbReference>
<feature type="transmembrane region" description="Helical" evidence="8">
    <location>
        <begin position="908"/>
        <end position="931"/>
    </location>
</feature>
<dbReference type="Gene3D" id="1.20.1640.10">
    <property type="entry name" value="Multidrug efflux transporter AcrB transmembrane domain"/>
    <property type="match status" value="2"/>
</dbReference>
<evidence type="ECO:0000256" key="3">
    <source>
        <dbReference type="ARBA" id="ARBA00022475"/>
    </source>
</evidence>
<feature type="transmembrane region" description="Helical" evidence="8">
    <location>
        <begin position="781"/>
        <end position="800"/>
    </location>
</feature>
<dbReference type="Proteomes" id="UP000024635">
    <property type="component" value="Unassembled WGS sequence"/>
</dbReference>
<evidence type="ECO:0000313" key="10">
    <source>
        <dbReference type="EMBL" id="EYC29316.1"/>
    </source>
</evidence>
<keyword evidence="5 8" id="KW-1133">Transmembrane helix</keyword>
<dbReference type="PANTHER" id="PTHR10796">
    <property type="entry name" value="PATCHED-RELATED"/>
    <property type="match status" value="1"/>
</dbReference>
<evidence type="ECO:0000256" key="7">
    <source>
        <dbReference type="ARBA" id="ARBA00023180"/>
    </source>
</evidence>
<evidence type="ECO:0000313" key="11">
    <source>
        <dbReference type="Proteomes" id="UP000024635"/>
    </source>
</evidence>
<dbReference type="FunFam" id="1.20.1640.10:FF:000013">
    <property type="entry name" value="PaTched Related family"/>
    <property type="match status" value="1"/>
</dbReference>
<dbReference type="AlphaFoldDB" id="A0A016VPQ7"/>
<keyword evidence="4 8" id="KW-0812">Transmembrane</keyword>
<protein>
    <recommendedName>
        <fullName evidence="9">SSD domain-containing protein</fullName>
    </recommendedName>
</protein>
<dbReference type="Pfam" id="PF02460">
    <property type="entry name" value="Patched"/>
    <property type="match status" value="1"/>
</dbReference>
<name>A0A016VPQ7_9BILA</name>
<dbReference type="GO" id="GO:0005886">
    <property type="term" value="C:plasma membrane"/>
    <property type="evidence" value="ECO:0007669"/>
    <property type="project" value="UniProtKB-SubCell"/>
</dbReference>
<evidence type="ECO:0000256" key="6">
    <source>
        <dbReference type="ARBA" id="ARBA00023136"/>
    </source>
</evidence>
<dbReference type="InterPro" id="IPR000731">
    <property type="entry name" value="SSD"/>
</dbReference>
<feature type="transmembrane region" description="Helical" evidence="8">
    <location>
        <begin position="28"/>
        <end position="48"/>
    </location>
</feature>
<evidence type="ECO:0000256" key="5">
    <source>
        <dbReference type="ARBA" id="ARBA00022989"/>
    </source>
</evidence>
<evidence type="ECO:0000256" key="4">
    <source>
        <dbReference type="ARBA" id="ARBA00022692"/>
    </source>
</evidence>
<feature type="transmembrane region" description="Helical" evidence="8">
    <location>
        <begin position="806"/>
        <end position="827"/>
    </location>
</feature>
<feature type="transmembrane region" description="Helical" evidence="8">
    <location>
        <begin position="359"/>
        <end position="379"/>
    </location>
</feature>
<feature type="transmembrane region" description="Helical" evidence="8">
    <location>
        <begin position="400"/>
        <end position="423"/>
    </location>
</feature>
<dbReference type="InterPro" id="IPR051697">
    <property type="entry name" value="Patched_domain-protein"/>
</dbReference>
<keyword evidence="3" id="KW-1003">Cell membrane</keyword>
<dbReference type="OrthoDB" id="6510177at2759"/>
<evidence type="ECO:0000256" key="1">
    <source>
        <dbReference type="ARBA" id="ARBA00004651"/>
    </source>
</evidence>
<feature type="transmembrane region" description="Helical" evidence="8">
    <location>
        <begin position="834"/>
        <end position="855"/>
    </location>
</feature>
<keyword evidence="11" id="KW-1185">Reference proteome</keyword>
<feature type="transmembrane region" description="Helical" evidence="8">
    <location>
        <begin position="429"/>
        <end position="446"/>
    </location>
</feature>
<organism evidence="10 11">
    <name type="scientific">Ancylostoma ceylanicum</name>
    <dbReference type="NCBI Taxonomy" id="53326"/>
    <lineage>
        <taxon>Eukaryota</taxon>
        <taxon>Metazoa</taxon>
        <taxon>Ecdysozoa</taxon>
        <taxon>Nematoda</taxon>
        <taxon>Chromadorea</taxon>
        <taxon>Rhabditida</taxon>
        <taxon>Rhabditina</taxon>
        <taxon>Rhabditomorpha</taxon>
        <taxon>Strongyloidea</taxon>
        <taxon>Ancylostomatidae</taxon>
        <taxon>Ancylostomatinae</taxon>
        <taxon>Ancylostoma</taxon>
    </lineage>
</organism>
<dbReference type="EMBL" id="JARK01001342">
    <property type="protein sequence ID" value="EYC29316.1"/>
    <property type="molecule type" value="Genomic_DNA"/>
</dbReference>
<dbReference type="GO" id="GO:0030659">
    <property type="term" value="C:cytoplasmic vesicle membrane"/>
    <property type="evidence" value="ECO:0007669"/>
    <property type="project" value="TreeGrafter"/>
</dbReference>
<comment type="similarity">
    <text evidence="2">Belongs to the patched family.</text>
</comment>
<keyword evidence="7" id="KW-0325">Glycoprotein</keyword>
<evidence type="ECO:0000256" key="8">
    <source>
        <dbReference type="SAM" id="Phobius"/>
    </source>
</evidence>
<feature type="transmembrane region" description="Helical" evidence="8">
    <location>
        <begin position="294"/>
        <end position="313"/>
    </location>
</feature>
<accession>A0A016VPQ7</accession>
<proteinExistence type="inferred from homology"/>
<comment type="caution">
    <text evidence="10">The sequence shown here is derived from an EMBL/GenBank/DDBJ whole genome shotgun (WGS) entry which is preliminary data.</text>
</comment>
<reference evidence="11" key="1">
    <citation type="journal article" date="2015" name="Nat. Genet.">
        <title>The genome and transcriptome of the zoonotic hookworm Ancylostoma ceylanicum identify infection-specific gene families.</title>
        <authorList>
            <person name="Schwarz E.M."/>
            <person name="Hu Y."/>
            <person name="Antoshechkin I."/>
            <person name="Miller M.M."/>
            <person name="Sternberg P.W."/>
            <person name="Aroian R.V."/>
        </authorList>
    </citation>
    <scope>NUCLEOTIDE SEQUENCE</scope>
    <source>
        <strain evidence="11">HY135</strain>
    </source>
</reference>
<evidence type="ECO:0000256" key="2">
    <source>
        <dbReference type="ARBA" id="ARBA00005585"/>
    </source>
</evidence>
<comment type="subcellular location">
    <subcellularLocation>
        <location evidence="1">Cell membrane</location>
        <topology evidence="1">Multi-pass membrane protein</topology>
    </subcellularLocation>
</comment>
<dbReference type="SUPFAM" id="SSF82866">
    <property type="entry name" value="Multidrug efflux transporter AcrB transmembrane domain"/>
    <property type="match status" value="2"/>
</dbReference>
<feature type="transmembrane region" description="Helical" evidence="8">
    <location>
        <begin position="334"/>
        <end position="353"/>
    </location>
</feature>
<evidence type="ECO:0000259" key="9">
    <source>
        <dbReference type="PROSITE" id="PS50156"/>
    </source>
</evidence>
<sequence>MLLVHREFDDFIHRLFFRFGLIVHKFRLEFLVTSLLFTAFCGYGLVWIEELTTKDPQFVFSPRNAPWRYERAVISEHWPLDEQRFWPGKSYDLNGYLDIIVAGKEHPQYGRPNILSLRYLDEVARINQYIVHNITVPVDLEGKHYEVAYTDLCMSFDWACYLNDHLTMLMPKSRWGNFSGPIAEFASDIINNEVNITYPIGWRGSEPIYFGALVGRPHLVDREGHFDHATALRLTYNVREQKVGNISYIWRKKLASWLTNKEKPPSDMVEFGVNHNESLPEGLQDVADTLTPKFVGTCTILFTFCFMVSVVLINHGNGFIGIDWVRSKPIVACAGIWCPLLAVITSFGLLLWLGELYNAIVNVSPFLVLCIGIDDLFIMSAEWHRTNPEHSPARRIADTLSEAAVAITITSLTDIMTFGIGIFTTLPGVRMFCLYTCLQVTFTYIYQLTFFSPVLAYAAEMENNGTHSLFFRKALKPNETTSKWKLFLLAGSVCRKSHLATKPPLHDAPSEPTKEGKGWKSKLSAVIRKMETKLEHHEKDANVVAHEETFVNKLFREIIGPFILERSTQVCATLLYIVYLLLAVYGCLNIKEGLDPKFLVRESFYLSNFYKLIDETFWVEGLQMQVVVNRPPDLFNSTTRAEFSKMMSDFENTRYTMKHNATMIWLNAYEIHLKREKNELNIEEPTNSSEWYHRCRDWLLVAGGRRLWEKDMVWGQKEEDFYELKAFRFQLGLRNYRTPTDHTNSCKLMREIASRYPQFNVTTFHEYYPFADQYLELKPSLSQNFTLGLLSMLVVSLIMIPDVRAAFAVVGCIASINAGVLGFMTFWGVNLDSVSMITVIMCIGFAVDLSAHIAYAYSQAYGTAHERAVFALETLGWPVFLGASSTILGIMVLTLVDSYIVQIFFKTVFLVISFSMLHGLLFLPVLLMILIPEKRARKTGNKVQDKPKAVFTCESQVDLRNEVLMCKEQSPVNGREKKEEHYEVVNAADAVEQPKKEAPSDEEVVKATVDRLTGKVLTPDDRSPM</sequence>